<comment type="caution">
    <text evidence="1">The sequence shown here is derived from an EMBL/GenBank/DDBJ whole genome shotgun (WGS) entry which is preliminary data.</text>
</comment>
<evidence type="ECO:0000313" key="2">
    <source>
        <dbReference type="Proteomes" id="UP000295658"/>
    </source>
</evidence>
<dbReference type="Gene3D" id="1.10.3450.10">
    <property type="entry name" value="TTHA0068-like"/>
    <property type="match status" value="1"/>
</dbReference>
<organism evidence="1 2">
    <name type="scientific">Thermolongibacillus altinsuensis</name>
    <dbReference type="NCBI Taxonomy" id="575256"/>
    <lineage>
        <taxon>Bacteria</taxon>
        <taxon>Bacillati</taxon>
        <taxon>Bacillota</taxon>
        <taxon>Bacilli</taxon>
        <taxon>Bacillales</taxon>
        <taxon>Anoxybacillaceae</taxon>
        <taxon>Thermolongibacillus</taxon>
    </lineage>
</organism>
<dbReference type="InterPro" id="IPR005500">
    <property type="entry name" value="DUF309"/>
</dbReference>
<dbReference type="PANTHER" id="PTHR34796">
    <property type="entry name" value="EXPRESSED PROTEIN"/>
    <property type="match status" value="1"/>
</dbReference>
<dbReference type="EMBL" id="SLUL01000001">
    <property type="protein sequence ID" value="TCL53094.1"/>
    <property type="molecule type" value="Genomic_DNA"/>
</dbReference>
<dbReference type="InterPro" id="IPR023203">
    <property type="entry name" value="TTHA0068_sf"/>
</dbReference>
<reference evidence="1 2" key="1">
    <citation type="submission" date="2019-03" db="EMBL/GenBank/DDBJ databases">
        <title>Genomic Encyclopedia of Type Strains, Phase IV (KMG-IV): sequencing the most valuable type-strain genomes for metagenomic binning, comparative biology and taxonomic classification.</title>
        <authorList>
            <person name="Goeker M."/>
        </authorList>
    </citation>
    <scope>NUCLEOTIDE SEQUENCE [LARGE SCALE GENOMIC DNA]</scope>
    <source>
        <strain evidence="1 2">DSM 24979</strain>
    </source>
</reference>
<dbReference type="Proteomes" id="UP000295658">
    <property type="component" value="Unassembled WGS sequence"/>
</dbReference>
<dbReference type="RefSeq" id="WP_132947007.1">
    <property type="nucleotide sequence ID" value="NZ_BSVG01000001.1"/>
</dbReference>
<gene>
    <name evidence="1" type="ORF">EDD69_101100</name>
</gene>
<evidence type="ECO:0008006" key="3">
    <source>
        <dbReference type="Google" id="ProtNLM"/>
    </source>
</evidence>
<dbReference type="SUPFAM" id="SSF140663">
    <property type="entry name" value="TTHA0068-like"/>
    <property type="match status" value="1"/>
</dbReference>
<protein>
    <recommendedName>
        <fullName evidence="3">DUF309 domain-containing protein</fullName>
    </recommendedName>
</protein>
<dbReference type="Pfam" id="PF03745">
    <property type="entry name" value="DUF309"/>
    <property type="match status" value="1"/>
</dbReference>
<dbReference type="OrthoDB" id="165483at2"/>
<dbReference type="PANTHER" id="PTHR34796:SF1">
    <property type="entry name" value="EXPRESSED PROTEIN"/>
    <property type="match status" value="1"/>
</dbReference>
<proteinExistence type="predicted"/>
<keyword evidence="2" id="KW-1185">Reference proteome</keyword>
<sequence>MYPQAYIDYLVYFHGDRDYFECHEILEEHWKKSGERVWIGLIQLAVAFYHERRGNRNGAKRLLEKAIRLLTAEKEAIRSLGLDEEKLLALLVTRQKDIEANVPYKDVELPFRDQHLKKRCELACSGRFGQPSDMTNAFLIHKHMLRDRSDVIAERERQKQKKQQGR</sequence>
<dbReference type="AlphaFoldDB" id="A0A4R1QQP5"/>
<name>A0A4R1QQP5_9BACL</name>
<evidence type="ECO:0000313" key="1">
    <source>
        <dbReference type="EMBL" id="TCL53094.1"/>
    </source>
</evidence>
<accession>A0A4R1QQP5</accession>